<evidence type="ECO:0000256" key="4">
    <source>
        <dbReference type="SAM" id="MobiDB-lite"/>
    </source>
</evidence>
<dbReference type="SUPFAM" id="SSF50978">
    <property type="entry name" value="WD40 repeat-like"/>
    <property type="match status" value="1"/>
</dbReference>
<evidence type="ECO:0000313" key="6">
    <source>
        <dbReference type="Proteomes" id="UP000623129"/>
    </source>
</evidence>
<dbReference type="AlphaFoldDB" id="A0A833RIF9"/>
<dbReference type="InterPro" id="IPR020472">
    <property type="entry name" value="WD40_PAC1"/>
</dbReference>
<comment type="caution">
    <text evidence="5">The sequence shown here is derived from an EMBL/GenBank/DDBJ whole genome shotgun (WGS) entry which is preliminary data.</text>
</comment>
<dbReference type="InterPro" id="IPR001680">
    <property type="entry name" value="WD40_rpt"/>
</dbReference>
<dbReference type="PROSITE" id="PS00678">
    <property type="entry name" value="WD_REPEATS_1"/>
    <property type="match status" value="1"/>
</dbReference>
<dbReference type="InterPro" id="IPR044630">
    <property type="entry name" value="SPA1/2/3/4"/>
</dbReference>
<keyword evidence="1 3" id="KW-0853">WD repeat</keyword>
<proteinExistence type="predicted"/>
<evidence type="ECO:0000256" key="2">
    <source>
        <dbReference type="ARBA" id="ARBA00022737"/>
    </source>
</evidence>
<dbReference type="OrthoDB" id="273771at2759"/>
<accession>A0A833RIF9</accession>
<feature type="region of interest" description="Disordered" evidence="4">
    <location>
        <begin position="143"/>
        <end position="175"/>
    </location>
</feature>
<dbReference type="SUPFAM" id="SSF56112">
    <property type="entry name" value="Protein kinase-like (PK-like)"/>
    <property type="match status" value="1"/>
</dbReference>
<dbReference type="PANTHER" id="PTHR44218:SF6">
    <property type="entry name" value="PROTEIN SUPPRESSOR OF PHYA-105 1"/>
    <property type="match status" value="1"/>
</dbReference>
<dbReference type="PROSITE" id="PS50082">
    <property type="entry name" value="WD_REPEATS_2"/>
    <property type="match status" value="2"/>
</dbReference>
<gene>
    <name evidence="5" type="ORF">FCM35_KLT15873</name>
</gene>
<dbReference type="EMBL" id="SWLB01000003">
    <property type="protein sequence ID" value="KAF3340102.1"/>
    <property type="molecule type" value="Genomic_DNA"/>
</dbReference>
<organism evidence="5 6">
    <name type="scientific">Carex littledalei</name>
    <dbReference type="NCBI Taxonomy" id="544730"/>
    <lineage>
        <taxon>Eukaryota</taxon>
        <taxon>Viridiplantae</taxon>
        <taxon>Streptophyta</taxon>
        <taxon>Embryophyta</taxon>
        <taxon>Tracheophyta</taxon>
        <taxon>Spermatophyta</taxon>
        <taxon>Magnoliopsida</taxon>
        <taxon>Liliopsida</taxon>
        <taxon>Poales</taxon>
        <taxon>Cyperaceae</taxon>
        <taxon>Cyperoideae</taxon>
        <taxon>Cariceae</taxon>
        <taxon>Carex</taxon>
        <taxon>Carex subgen. Euthyceras</taxon>
    </lineage>
</organism>
<evidence type="ECO:0000256" key="1">
    <source>
        <dbReference type="ARBA" id="ARBA00022574"/>
    </source>
</evidence>
<dbReference type="Pfam" id="PF00400">
    <property type="entry name" value="WD40"/>
    <property type="match status" value="2"/>
</dbReference>
<evidence type="ECO:0000313" key="5">
    <source>
        <dbReference type="EMBL" id="KAF3340102.1"/>
    </source>
</evidence>
<dbReference type="Proteomes" id="UP000623129">
    <property type="component" value="Unassembled WGS sequence"/>
</dbReference>
<evidence type="ECO:0000256" key="3">
    <source>
        <dbReference type="PROSITE-ProRule" id="PRU00221"/>
    </source>
</evidence>
<dbReference type="Gene3D" id="2.130.10.10">
    <property type="entry name" value="YVTN repeat-like/Quinoprotein amine dehydrogenase"/>
    <property type="match status" value="1"/>
</dbReference>
<dbReference type="GO" id="GO:0009640">
    <property type="term" value="P:photomorphogenesis"/>
    <property type="evidence" value="ECO:0007669"/>
    <property type="project" value="InterPro"/>
</dbReference>
<sequence>MEGTTELSNHDETVQSPTEPQVQLAKETQPPRNLHVESTSFPTDTMAPPINRDTDWSEHFPFLCTSKDAFMENPDDIVNLNPAQAENSRSHPEVIVEELTLKNYKSTANISAGSSSSSGEKPAMRKGLWGNFTRLAGSLSREITPSNRPVNRVVEGGNDVRPQFGTQRARNDVHPLFGPQRALQSTIRPQITSELTPIGARSAFKGKEIVHKGAIQKPLETSSDPSRKKCVKFDEKSLYGSGAFGPYNSNSQRGINLREFLKPKCPRISKSTKMQIFRQIVELLNASQSQGLALKDLRPSYFMILTRYQVKYIGGFIPQEMSSSAQMEESFSKKRYLDQKEQKGFDWFSRLKHQKVSDQGYVSISNNTGSDFRENTSIGADSCKFEERWYSSPEDQTEYVIPSSSNIYSLGVLLFELFSYFETWELHSAAMSDLRHRILPPNFLAENPKEAGFCLWLLHPDPASRPKARDILLCDLLTEIQEQTVSEQASTSFDEEERESEILMYFLTSLKEQKEKQAAKLASDLGCLQVDISQVERIHTSRTLTNDLLTNQSLPSWCEERLMRSMRHLEAGYYSVRSQLEISRERTATRSDSDVLKLRESYNIQREGNSNVTTEPADKLSGFFGDLCKYARYNKFEVRGCMKNSEILSSSNVICSLSFDRDEEYFATAGVSKKIKIFEFESLLNDNVDIHYPLIEMPSRAKLSCVCWNSYIKNYLASTDYDGVVQLWDATTGYGLTQFAEHRKRAWSVSFSQVDPTNLASGSDDGSVKIWSINERNTVDTIRSGPNVCCVQYSPYSSRLLAFGSSNYKVFCYDLRNTRLPWCTLSGHSKAVSYVRFLDSNTLVSASTDNTLKVWDLTRTTSNELSTDACQLTLSGHTNEKNFVGLSVHDGYITCGSETNEIYAYYKSFPMPITSHKFGSIDPITGRETSSDNSLFVSSVCWRGRSNMVVSANSSGSIKVLELV</sequence>
<dbReference type="PANTHER" id="PTHR44218">
    <property type="entry name" value="PROTEIN SPA1-RELATED 2"/>
    <property type="match status" value="1"/>
</dbReference>
<dbReference type="InterPro" id="IPR019775">
    <property type="entry name" value="WD40_repeat_CS"/>
</dbReference>
<dbReference type="InterPro" id="IPR015943">
    <property type="entry name" value="WD40/YVTN_repeat-like_dom_sf"/>
</dbReference>
<dbReference type="PROSITE" id="PS50294">
    <property type="entry name" value="WD_REPEATS_REGION"/>
    <property type="match status" value="2"/>
</dbReference>
<feature type="repeat" description="WD" evidence="3">
    <location>
        <begin position="739"/>
        <end position="781"/>
    </location>
</feature>
<keyword evidence="6" id="KW-1185">Reference proteome</keyword>
<dbReference type="Gene3D" id="1.10.510.10">
    <property type="entry name" value="Transferase(Phosphotransferase) domain 1"/>
    <property type="match status" value="1"/>
</dbReference>
<feature type="repeat" description="WD" evidence="3">
    <location>
        <begin position="825"/>
        <end position="865"/>
    </location>
</feature>
<dbReference type="InterPro" id="IPR011009">
    <property type="entry name" value="Kinase-like_dom_sf"/>
</dbReference>
<dbReference type="CDD" id="cd00200">
    <property type="entry name" value="WD40"/>
    <property type="match status" value="1"/>
</dbReference>
<reference evidence="5" key="1">
    <citation type="submission" date="2020-01" db="EMBL/GenBank/DDBJ databases">
        <title>Genome sequence of Kobresia littledalei, the first chromosome-level genome in the family Cyperaceae.</title>
        <authorList>
            <person name="Qu G."/>
        </authorList>
    </citation>
    <scope>NUCLEOTIDE SEQUENCE</scope>
    <source>
        <strain evidence="5">C.B.Clarke</strain>
        <tissue evidence="5">Leaf</tissue>
    </source>
</reference>
<dbReference type="PRINTS" id="PR00320">
    <property type="entry name" value="GPROTEINBRPT"/>
</dbReference>
<keyword evidence="2" id="KW-0677">Repeat</keyword>
<feature type="region of interest" description="Disordered" evidence="4">
    <location>
        <begin position="1"/>
        <end position="53"/>
    </location>
</feature>
<name>A0A833RIF9_9POAL</name>
<protein>
    <submittedName>
        <fullName evidence="5">Protein SPA1-RELATED 3-like isoform X2</fullName>
    </submittedName>
</protein>
<dbReference type="InterPro" id="IPR036322">
    <property type="entry name" value="WD40_repeat_dom_sf"/>
</dbReference>
<dbReference type="SMART" id="SM00320">
    <property type="entry name" value="WD40"/>
    <property type="match status" value="7"/>
</dbReference>